<evidence type="ECO:0000256" key="3">
    <source>
        <dbReference type="ARBA" id="ARBA00023288"/>
    </source>
</evidence>
<dbReference type="SUPFAM" id="SSF53850">
    <property type="entry name" value="Periplasmic binding protein-like II"/>
    <property type="match status" value="1"/>
</dbReference>
<dbReference type="PROSITE" id="PS51257">
    <property type="entry name" value="PROKAR_LIPOPROTEIN"/>
    <property type="match status" value="1"/>
</dbReference>
<gene>
    <name evidence="5" type="ORF">BAVI_25454</name>
</gene>
<proteinExistence type="predicted"/>
<dbReference type="CDD" id="cd13530">
    <property type="entry name" value="PBP2_peptides_like"/>
    <property type="match status" value="1"/>
</dbReference>
<evidence type="ECO:0000313" key="6">
    <source>
        <dbReference type="Proteomes" id="UP000018877"/>
    </source>
</evidence>
<keyword evidence="1" id="KW-0732">Signal</keyword>
<dbReference type="Gene3D" id="3.40.190.10">
    <property type="entry name" value="Periplasmic binding protein-like II"/>
    <property type="match status" value="2"/>
</dbReference>
<sequence>MGKVKSKSLIVFMITIVFLILAACGGGQSSQEVSNSDGKKSKGENKRVIRVGLNVGYVPWEFKEGNNLVGVEVDIISEAIKRLDKEPEWIATPWTGLFAGLLAQKFEVAAAGITIKPDRIKEMDFTSPYYDSDQSLTTKTGSGIESMEDMKGKVIGVESGTTGDQWVQDHKDEYKFSEIKLYNSLQDAMMDLEAGRIDGEVSDIPASLYYTKDKEKLKVVERIITNEKYGLAFRKGDTLGVEFNRVMDEMKKDGTMAKIYEKWFGEAPSEDSSTVTILPVPE</sequence>
<dbReference type="PANTHER" id="PTHR35936">
    <property type="entry name" value="MEMBRANE-BOUND LYTIC MUREIN TRANSGLYCOSYLASE F"/>
    <property type="match status" value="1"/>
</dbReference>
<protein>
    <submittedName>
        <fullName evidence="5">Extracellular solute-binding protein</fullName>
    </submittedName>
</protein>
<feature type="domain" description="Solute-binding protein family 3/N-terminal" evidence="4">
    <location>
        <begin position="48"/>
        <end position="267"/>
    </location>
</feature>
<organism evidence="5 6">
    <name type="scientific">Neobacillus vireti LMG 21834</name>
    <dbReference type="NCBI Taxonomy" id="1131730"/>
    <lineage>
        <taxon>Bacteria</taxon>
        <taxon>Bacillati</taxon>
        <taxon>Bacillota</taxon>
        <taxon>Bacilli</taxon>
        <taxon>Bacillales</taxon>
        <taxon>Bacillaceae</taxon>
        <taxon>Neobacillus</taxon>
    </lineage>
</organism>
<keyword evidence="6" id="KW-1185">Reference proteome</keyword>
<evidence type="ECO:0000256" key="1">
    <source>
        <dbReference type="ARBA" id="ARBA00022729"/>
    </source>
</evidence>
<evidence type="ECO:0000256" key="2">
    <source>
        <dbReference type="ARBA" id="ARBA00023139"/>
    </source>
</evidence>
<dbReference type="Proteomes" id="UP000018877">
    <property type="component" value="Unassembled WGS sequence"/>
</dbReference>
<dbReference type="InterPro" id="IPR001638">
    <property type="entry name" value="Solute-binding_3/MltF_N"/>
</dbReference>
<accession>A0AB94IFI7</accession>
<evidence type="ECO:0000313" key="5">
    <source>
        <dbReference type="EMBL" id="ETI65875.1"/>
    </source>
</evidence>
<comment type="caution">
    <text evidence="5">The sequence shown here is derived from an EMBL/GenBank/DDBJ whole genome shotgun (WGS) entry which is preliminary data.</text>
</comment>
<dbReference type="SMART" id="SM00062">
    <property type="entry name" value="PBPb"/>
    <property type="match status" value="1"/>
</dbReference>
<dbReference type="PANTHER" id="PTHR35936:SF19">
    <property type="entry name" value="AMINO-ACID-BINDING PROTEIN YXEM-RELATED"/>
    <property type="match status" value="1"/>
</dbReference>
<dbReference type="AlphaFoldDB" id="A0AB94IFI7"/>
<keyword evidence="2" id="KW-0564">Palmitate</keyword>
<reference evidence="5 6" key="1">
    <citation type="journal article" date="2014" name="Environ. Microbiol.">
        <title>The nitrate-ammonifying and nosZ-carrying bacterium Bacillus vireti is a potent source and sink for nitric and nitrous oxide under high nitrate conditions.</title>
        <authorList>
            <person name="Mania D."/>
            <person name="Heylen K."/>
            <person name="van Spanning R.J."/>
            <person name="Frostegard A."/>
        </authorList>
    </citation>
    <scope>NUCLEOTIDE SEQUENCE [LARGE SCALE GENOMIC DNA]</scope>
    <source>
        <strain evidence="5 6">LMG 21834</strain>
    </source>
</reference>
<dbReference type="EMBL" id="ALAN01000217">
    <property type="protein sequence ID" value="ETI65875.1"/>
    <property type="molecule type" value="Genomic_DNA"/>
</dbReference>
<dbReference type="RefSeq" id="WP_024031243.1">
    <property type="nucleotide sequence ID" value="NZ_ALAN01000217.1"/>
</dbReference>
<name>A0AB94IFI7_9BACI</name>
<dbReference type="Pfam" id="PF00497">
    <property type="entry name" value="SBP_bac_3"/>
    <property type="match status" value="1"/>
</dbReference>
<evidence type="ECO:0000259" key="4">
    <source>
        <dbReference type="SMART" id="SM00062"/>
    </source>
</evidence>
<keyword evidence="3" id="KW-0449">Lipoprotein</keyword>